<dbReference type="AlphaFoldDB" id="A0AAX4H6Y3"/>
<accession>A0AAX4H6Y3</accession>
<organism evidence="1 2">
    <name type="scientific">Australozyma saopauloensis</name>
    <dbReference type="NCBI Taxonomy" id="291208"/>
    <lineage>
        <taxon>Eukaryota</taxon>
        <taxon>Fungi</taxon>
        <taxon>Dikarya</taxon>
        <taxon>Ascomycota</taxon>
        <taxon>Saccharomycotina</taxon>
        <taxon>Pichiomycetes</taxon>
        <taxon>Metschnikowiaceae</taxon>
        <taxon>Australozyma</taxon>
    </lineage>
</organism>
<dbReference type="KEGG" id="asau:88172682"/>
<reference evidence="1 2" key="1">
    <citation type="submission" date="2023-10" db="EMBL/GenBank/DDBJ databases">
        <title>Draft Genome Sequence of Candida saopaulonensis from a very Premature Infant with Sepsis.</title>
        <authorList>
            <person name="Ning Y."/>
            <person name="Dai R."/>
            <person name="Xiao M."/>
            <person name="Xu Y."/>
            <person name="Yan Q."/>
            <person name="Zhang L."/>
        </authorList>
    </citation>
    <scope>NUCLEOTIDE SEQUENCE [LARGE SCALE GENOMIC DNA]</scope>
    <source>
        <strain evidence="1 2">19XY460</strain>
    </source>
</reference>
<dbReference type="RefSeq" id="XP_062876730.1">
    <property type="nucleotide sequence ID" value="XM_063020660.1"/>
</dbReference>
<name>A0AAX4H6Y3_9ASCO</name>
<evidence type="ECO:0000313" key="1">
    <source>
        <dbReference type="EMBL" id="WPK24347.1"/>
    </source>
</evidence>
<evidence type="ECO:0000313" key="2">
    <source>
        <dbReference type="Proteomes" id="UP001338582"/>
    </source>
</evidence>
<dbReference type="GeneID" id="88172682"/>
<proteinExistence type="predicted"/>
<dbReference type="EMBL" id="CP138895">
    <property type="protein sequence ID" value="WPK24347.1"/>
    <property type="molecule type" value="Genomic_DNA"/>
</dbReference>
<gene>
    <name evidence="1" type="ORF">PUMCH_001617</name>
</gene>
<sequence length="466" mass="53834">MNESLDFLRVHSLVHKLFAPEFNVEDRINFAQMALQIMDLAQALHPLYPKILAFLQEHEALTNDILMQYGPQWAAAIKDRQIAAQLEEKLENYCGTETDKLSGLRPKFWQLYVTGESSGLFLHINRLAASEMFRLHCNDHEQVIHNRYFEFLFYHVAAIVYGELWFQKYCVLEEELRVDKLAAETRNWRALEKKAWMYYNNVHFLVSALTYKREDVVEAFKAEYRYFYLIRWLCAFARFKDNNFVDFMSDFKALKDHIDCVSELHLSQELAIMYEIASLATKPFCELVADECEVTMELQSGSSDIEVGMFSVISKLAVADFAGAKRDMSLDLTSLLDANMGYIFPKKLAGSFWRYLTVVVDLKVFLLIMSCALVISRDKLLDKLGYKDASSEQRIDVTATMVLVSSALGLGQSNVTYDQSTKMFTRRPVTDLQKRLVLQEEIEHMDHSIEAEAVAQLIKSRLIQNV</sequence>
<protein>
    <submittedName>
        <fullName evidence="1">Uncharacterized protein</fullName>
    </submittedName>
</protein>
<keyword evidence="2" id="KW-1185">Reference proteome</keyword>
<dbReference type="Proteomes" id="UP001338582">
    <property type="component" value="Chromosome 2"/>
</dbReference>